<organism evidence="3 4">
    <name type="scientific">Diaporthe eres</name>
    <name type="common">Phomopsis oblonga</name>
    <dbReference type="NCBI Taxonomy" id="83184"/>
    <lineage>
        <taxon>Eukaryota</taxon>
        <taxon>Fungi</taxon>
        <taxon>Dikarya</taxon>
        <taxon>Ascomycota</taxon>
        <taxon>Pezizomycotina</taxon>
        <taxon>Sordariomycetes</taxon>
        <taxon>Sordariomycetidae</taxon>
        <taxon>Diaporthales</taxon>
        <taxon>Diaporthaceae</taxon>
        <taxon>Diaporthe</taxon>
        <taxon>Diaporthe eres species complex</taxon>
    </lineage>
</organism>
<protein>
    <submittedName>
        <fullName evidence="3">Uncharacterized protein</fullName>
    </submittedName>
</protein>
<comment type="caution">
    <text evidence="3">The sequence shown here is derived from an EMBL/GenBank/DDBJ whole genome shotgun (WGS) entry which is preliminary data.</text>
</comment>
<name>A0ABR1NUQ7_DIAER</name>
<evidence type="ECO:0000313" key="4">
    <source>
        <dbReference type="Proteomes" id="UP001430848"/>
    </source>
</evidence>
<feature type="chain" id="PRO_5046105679" evidence="2">
    <location>
        <begin position="20"/>
        <end position="320"/>
    </location>
</feature>
<accession>A0ABR1NUQ7</accession>
<evidence type="ECO:0000256" key="2">
    <source>
        <dbReference type="SAM" id="SignalP"/>
    </source>
</evidence>
<feature type="region of interest" description="Disordered" evidence="1">
    <location>
        <begin position="266"/>
        <end position="308"/>
    </location>
</feature>
<keyword evidence="4" id="KW-1185">Reference proteome</keyword>
<dbReference type="Proteomes" id="UP001430848">
    <property type="component" value="Unassembled WGS sequence"/>
</dbReference>
<gene>
    <name evidence="3" type="ORF">SLS63_011266</name>
</gene>
<feature type="signal peptide" evidence="2">
    <location>
        <begin position="1"/>
        <end position="19"/>
    </location>
</feature>
<feature type="region of interest" description="Disordered" evidence="1">
    <location>
        <begin position="230"/>
        <end position="254"/>
    </location>
</feature>
<dbReference type="EMBL" id="JAKNSF020000104">
    <property type="protein sequence ID" value="KAK7715850.1"/>
    <property type="molecule type" value="Genomic_DNA"/>
</dbReference>
<keyword evidence="2" id="KW-0732">Signal</keyword>
<reference evidence="3 4" key="1">
    <citation type="submission" date="2024-02" db="EMBL/GenBank/DDBJ databases">
        <title>De novo assembly and annotation of 12 fungi associated with fruit tree decline syndrome in Ontario, Canada.</title>
        <authorList>
            <person name="Sulman M."/>
            <person name="Ellouze W."/>
            <person name="Ilyukhin E."/>
        </authorList>
    </citation>
    <scope>NUCLEOTIDE SEQUENCE [LARGE SCALE GENOMIC DNA]</scope>
    <source>
        <strain evidence="3 4">M169</strain>
    </source>
</reference>
<evidence type="ECO:0000313" key="3">
    <source>
        <dbReference type="EMBL" id="KAK7715850.1"/>
    </source>
</evidence>
<evidence type="ECO:0000256" key="1">
    <source>
        <dbReference type="SAM" id="MobiDB-lite"/>
    </source>
</evidence>
<sequence>MATFTFLVVFSVFLLQVAGEAFPTIILQQNDGVFPNVTNSTGTLSIVSPSGTSFITVNVPQEAKQVVADQVKRYNDAGEPINNDEILPGYSKEKRQHNTCHLICTPSSLADICQGSPVFASCADDCELNFVPPVTPPGGNGVGPLQGSNTEPHDDAMEDQITCISHCSCAGGNGEQETSGLSKSLADTDDMHNMPAVKSTVNENGDATPDTVIRAGAEIYKPLLEASTGSTMIPVTPDDQVPNKDIQPLKEKEPRPSLYSRLFSRNKPLPDVPSPGGGWIPPPGIDRRELGSPFHEDEGIATEYDGDAVDDVQAYLEDED</sequence>
<proteinExistence type="predicted"/>
<feature type="compositionally biased region" description="Basic and acidic residues" evidence="1">
    <location>
        <begin position="285"/>
        <end position="298"/>
    </location>
</feature>